<gene>
    <name evidence="1" type="ORF">BZG01_04580</name>
</gene>
<evidence type="ECO:0008006" key="3">
    <source>
        <dbReference type="Google" id="ProtNLM"/>
    </source>
</evidence>
<dbReference type="EMBL" id="MVDE01000004">
    <property type="protein sequence ID" value="PKQ68492.1"/>
    <property type="molecule type" value="Genomic_DNA"/>
</dbReference>
<accession>A0A2N3IDT3</accession>
<evidence type="ECO:0000313" key="2">
    <source>
        <dbReference type="Proteomes" id="UP000233618"/>
    </source>
</evidence>
<protein>
    <recommendedName>
        <fullName evidence="3">Bacteriocin</fullName>
    </recommendedName>
</protein>
<name>A0A2N3IDT3_9BACT</name>
<sequence>MKDLQKLNGAKILSNKEQQKITGGWKGLPLDPCGGGGEVLTRYTTQEECNGHGIWSGNLCWTCR</sequence>
<dbReference type="AlphaFoldDB" id="A0A2N3IDT3"/>
<proteinExistence type="predicted"/>
<reference evidence="1 2" key="1">
    <citation type="journal article" date="2017" name="Front. Microbiol.">
        <title>Labilibaculum manganireducens gen. nov., sp. nov. and Labilibaculum filiforme sp. nov., Novel Bacteroidetes Isolated from Subsurface Sediments of the Baltic Sea.</title>
        <authorList>
            <person name="Vandieken V."/>
            <person name="Marshall I.P."/>
            <person name="Niemann H."/>
            <person name="Engelen B."/>
            <person name="Cypionka H."/>
        </authorList>
    </citation>
    <scope>NUCLEOTIDE SEQUENCE [LARGE SCALE GENOMIC DNA]</scope>
    <source>
        <strain evidence="1 2">59.10-2M</strain>
    </source>
</reference>
<dbReference type="Proteomes" id="UP000233618">
    <property type="component" value="Unassembled WGS sequence"/>
</dbReference>
<comment type="caution">
    <text evidence="1">The sequence shown here is derived from an EMBL/GenBank/DDBJ whole genome shotgun (WGS) entry which is preliminary data.</text>
</comment>
<dbReference type="RefSeq" id="WP_143470833.1">
    <property type="nucleotide sequence ID" value="NZ_MVDE01000004.1"/>
</dbReference>
<keyword evidence="2" id="KW-1185">Reference proteome</keyword>
<evidence type="ECO:0000313" key="1">
    <source>
        <dbReference type="EMBL" id="PKQ68492.1"/>
    </source>
</evidence>
<organism evidence="1 2">
    <name type="scientific">Labilibaculum manganireducens</name>
    <dbReference type="NCBI Taxonomy" id="1940525"/>
    <lineage>
        <taxon>Bacteria</taxon>
        <taxon>Pseudomonadati</taxon>
        <taxon>Bacteroidota</taxon>
        <taxon>Bacteroidia</taxon>
        <taxon>Marinilabiliales</taxon>
        <taxon>Marinifilaceae</taxon>
        <taxon>Labilibaculum</taxon>
    </lineage>
</organism>